<name>A0AAV4H5Q4_9GAST</name>
<keyword evidence="14" id="KW-1185">Reference proteome</keyword>
<comment type="catalytic activity">
    <reaction evidence="11">
        <text>ribonucleotidyl-uridine-RNA = a 5'-end dephospho-uridine-RNA + a 3'-end 2',3'-cyclophospho-ribonucleotide-RNA</text>
        <dbReference type="Rhea" id="RHEA:67792"/>
        <dbReference type="Rhea" id="RHEA-COMP:10464"/>
        <dbReference type="Rhea" id="RHEA-COMP:17354"/>
        <dbReference type="Rhea" id="RHEA-COMP:17356"/>
        <dbReference type="ChEBI" id="CHEBI:83064"/>
        <dbReference type="ChEBI" id="CHEBI:173117"/>
        <dbReference type="ChEBI" id="CHEBI:173224"/>
    </reaction>
</comment>
<feature type="chain" id="PRO_5043110979" description="Uridylate-specific endoribonuclease" evidence="11">
    <location>
        <begin position="23"/>
        <end position="140"/>
    </location>
</feature>
<comment type="caution">
    <text evidence="13">The sequence shown here is derived from an EMBL/GenBank/DDBJ whole genome shotgun (WGS) entry which is preliminary data.</text>
</comment>
<dbReference type="PANTHER" id="PTHR12439:SF42">
    <property type="entry name" value="ENDORIBONUCLEASE-RELATED"/>
    <property type="match status" value="1"/>
</dbReference>
<evidence type="ECO:0000259" key="12">
    <source>
        <dbReference type="PROSITE" id="PS51959"/>
    </source>
</evidence>
<evidence type="ECO:0000256" key="1">
    <source>
        <dbReference type="ARBA" id="ARBA00001936"/>
    </source>
</evidence>
<evidence type="ECO:0000256" key="3">
    <source>
        <dbReference type="ARBA" id="ARBA00011245"/>
    </source>
</evidence>
<dbReference type="AlphaFoldDB" id="A0AAV4H5Q4"/>
<protein>
    <recommendedName>
        <fullName evidence="11">Uridylate-specific endoribonuclease</fullName>
        <ecNumber evidence="11">4.6.1.-</ecNumber>
    </recommendedName>
</protein>
<evidence type="ECO:0000256" key="5">
    <source>
        <dbReference type="ARBA" id="ARBA00022723"/>
    </source>
</evidence>
<evidence type="ECO:0000313" key="13">
    <source>
        <dbReference type="EMBL" id="GFR92996.1"/>
    </source>
</evidence>
<keyword evidence="11" id="KW-0732">Signal</keyword>
<proteinExistence type="inferred from homology"/>
<dbReference type="PROSITE" id="PS51959">
    <property type="entry name" value="ENDOU"/>
    <property type="match status" value="1"/>
</dbReference>
<sequence>MQVMFSSLVFIIANFFNTCVEADEGQECKDFVKVTQELWTNDIDRLGPNDVILNYQARLPDKGNIHDKSPQRLFSYVNESRLTSPVFTTFLPLLNNYDPVKNDPEVLTPHKIAEDEAFLDAILSTKTFQTLFEYLLCEGV</sequence>
<evidence type="ECO:0000256" key="6">
    <source>
        <dbReference type="ARBA" id="ARBA00022759"/>
    </source>
</evidence>
<evidence type="ECO:0000313" key="14">
    <source>
        <dbReference type="Proteomes" id="UP000762676"/>
    </source>
</evidence>
<evidence type="ECO:0000256" key="8">
    <source>
        <dbReference type="ARBA" id="ARBA00022884"/>
    </source>
</evidence>
<dbReference type="InterPro" id="IPR018998">
    <property type="entry name" value="EndoU_C"/>
</dbReference>
<comment type="cofactor">
    <cofactor evidence="1 11">
        <name>Mn(2+)</name>
        <dbReference type="ChEBI" id="CHEBI:29035"/>
    </cofactor>
</comment>
<dbReference type="InterPro" id="IPR037227">
    <property type="entry name" value="EndoU-like"/>
</dbReference>
<dbReference type="EC" id="4.6.1.-" evidence="11"/>
<dbReference type="Proteomes" id="UP000762676">
    <property type="component" value="Unassembled WGS sequence"/>
</dbReference>
<keyword evidence="10" id="KW-0456">Lyase</keyword>
<keyword evidence="9 11" id="KW-0464">Manganese</keyword>
<evidence type="ECO:0000256" key="10">
    <source>
        <dbReference type="ARBA" id="ARBA00023239"/>
    </source>
</evidence>
<evidence type="ECO:0000256" key="9">
    <source>
        <dbReference type="ARBA" id="ARBA00023211"/>
    </source>
</evidence>
<dbReference type="PANTHER" id="PTHR12439">
    <property type="entry name" value="PLACENTAL PROTEIN 11-RELATED"/>
    <property type="match status" value="1"/>
</dbReference>
<dbReference type="EMBL" id="BMAT01005432">
    <property type="protein sequence ID" value="GFR92996.1"/>
    <property type="molecule type" value="Genomic_DNA"/>
</dbReference>
<gene>
    <name evidence="13" type="ORF">ElyMa_002631900</name>
</gene>
<dbReference type="GO" id="GO:0046872">
    <property type="term" value="F:metal ion binding"/>
    <property type="evidence" value="ECO:0007669"/>
    <property type="project" value="UniProtKB-UniRule"/>
</dbReference>
<evidence type="ECO:0000256" key="4">
    <source>
        <dbReference type="ARBA" id="ARBA00022722"/>
    </source>
</evidence>
<dbReference type="SUPFAM" id="SSF142877">
    <property type="entry name" value="EndoU-like"/>
    <property type="match status" value="1"/>
</dbReference>
<reference evidence="13 14" key="1">
    <citation type="journal article" date="2021" name="Elife">
        <title>Chloroplast acquisition without the gene transfer in kleptoplastic sea slugs, Plakobranchus ocellatus.</title>
        <authorList>
            <person name="Maeda T."/>
            <person name="Takahashi S."/>
            <person name="Yoshida T."/>
            <person name="Shimamura S."/>
            <person name="Takaki Y."/>
            <person name="Nagai Y."/>
            <person name="Toyoda A."/>
            <person name="Suzuki Y."/>
            <person name="Arimoto A."/>
            <person name="Ishii H."/>
            <person name="Satoh N."/>
            <person name="Nishiyama T."/>
            <person name="Hasebe M."/>
            <person name="Maruyama T."/>
            <person name="Minagawa J."/>
            <person name="Obokata J."/>
            <person name="Shigenobu S."/>
        </authorList>
    </citation>
    <scope>NUCLEOTIDE SEQUENCE [LARGE SCALE GENOMIC DNA]</scope>
</reference>
<comment type="subunit">
    <text evidence="3 11">Monomer.</text>
</comment>
<evidence type="ECO:0000256" key="2">
    <source>
        <dbReference type="ARBA" id="ARBA00010168"/>
    </source>
</evidence>
<evidence type="ECO:0000256" key="7">
    <source>
        <dbReference type="ARBA" id="ARBA00022801"/>
    </source>
</evidence>
<keyword evidence="7 11" id="KW-0378">Hydrolase</keyword>
<dbReference type="GO" id="GO:0003723">
    <property type="term" value="F:RNA binding"/>
    <property type="evidence" value="ECO:0007669"/>
    <property type="project" value="UniProtKB-UniRule"/>
</dbReference>
<organism evidence="13 14">
    <name type="scientific">Elysia marginata</name>
    <dbReference type="NCBI Taxonomy" id="1093978"/>
    <lineage>
        <taxon>Eukaryota</taxon>
        <taxon>Metazoa</taxon>
        <taxon>Spiralia</taxon>
        <taxon>Lophotrochozoa</taxon>
        <taxon>Mollusca</taxon>
        <taxon>Gastropoda</taxon>
        <taxon>Heterobranchia</taxon>
        <taxon>Euthyneura</taxon>
        <taxon>Panpulmonata</taxon>
        <taxon>Sacoglossa</taxon>
        <taxon>Placobranchoidea</taxon>
        <taxon>Plakobranchidae</taxon>
        <taxon>Elysia</taxon>
    </lineage>
</organism>
<keyword evidence="6 11" id="KW-0255">Endonuclease</keyword>
<keyword evidence="4 11" id="KW-0540">Nuclease</keyword>
<dbReference type="Pfam" id="PF09412">
    <property type="entry name" value="XendoU"/>
    <property type="match status" value="1"/>
</dbReference>
<feature type="signal peptide" evidence="11">
    <location>
        <begin position="1"/>
        <end position="22"/>
    </location>
</feature>
<dbReference type="GO" id="GO:0016829">
    <property type="term" value="F:lyase activity"/>
    <property type="evidence" value="ECO:0007669"/>
    <property type="project" value="UniProtKB-KW"/>
</dbReference>
<keyword evidence="5 11" id="KW-0479">Metal-binding</keyword>
<keyword evidence="8 11" id="KW-0694">RNA-binding</keyword>
<evidence type="ECO:0000256" key="11">
    <source>
        <dbReference type="RuleBase" id="RU367085"/>
    </source>
</evidence>
<accession>A0AAV4H5Q4</accession>
<dbReference type="InterPro" id="IPR039787">
    <property type="entry name" value="ENDOU"/>
</dbReference>
<comment type="similarity">
    <text evidence="2 11">Belongs to the ENDOU family.</text>
</comment>
<dbReference type="GO" id="GO:0016787">
    <property type="term" value="F:hydrolase activity"/>
    <property type="evidence" value="ECO:0007669"/>
    <property type="project" value="UniProtKB-KW"/>
</dbReference>
<feature type="domain" description="EndoU" evidence="12">
    <location>
        <begin position="27"/>
        <end position="140"/>
    </location>
</feature>
<dbReference type="GO" id="GO:0004521">
    <property type="term" value="F:RNA endonuclease activity"/>
    <property type="evidence" value="ECO:0007669"/>
    <property type="project" value="UniProtKB-UniRule"/>
</dbReference>